<gene>
    <name evidence="2" type="ORF">ACFOY7_13080</name>
</gene>
<proteinExistence type="predicted"/>
<keyword evidence="1" id="KW-0472">Membrane</keyword>
<comment type="caution">
    <text evidence="2">The sequence shown here is derived from an EMBL/GenBank/DDBJ whole genome shotgun (WGS) entry which is preliminary data.</text>
</comment>
<feature type="transmembrane region" description="Helical" evidence="1">
    <location>
        <begin position="98"/>
        <end position="118"/>
    </location>
</feature>
<dbReference type="NCBIfam" id="TIGR04086">
    <property type="entry name" value="TIGR04086_membr"/>
    <property type="match status" value="1"/>
</dbReference>
<evidence type="ECO:0000313" key="3">
    <source>
        <dbReference type="Proteomes" id="UP001595882"/>
    </source>
</evidence>
<evidence type="ECO:0000256" key="1">
    <source>
        <dbReference type="SAM" id="Phobius"/>
    </source>
</evidence>
<feature type="transmembrane region" description="Helical" evidence="1">
    <location>
        <begin position="7"/>
        <end position="29"/>
    </location>
</feature>
<dbReference type="InterPro" id="IPR023804">
    <property type="entry name" value="DUF3792_TM"/>
</dbReference>
<dbReference type="Pfam" id="PF12670">
    <property type="entry name" value="DUF3792"/>
    <property type="match status" value="1"/>
</dbReference>
<feature type="transmembrane region" description="Helical" evidence="1">
    <location>
        <begin position="41"/>
        <end position="60"/>
    </location>
</feature>
<dbReference type="Proteomes" id="UP001595882">
    <property type="component" value="Unassembled WGS sequence"/>
</dbReference>
<keyword evidence="1" id="KW-0812">Transmembrane</keyword>
<protein>
    <submittedName>
        <fullName evidence="2">TIGR04086 family membrane protein</fullName>
    </submittedName>
</protein>
<name>A0ABV8WYC7_9BACI</name>
<evidence type="ECO:0000313" key="2">
    <source>
        <dbReference type="EMBL" id="MFC4404003.1"/>
    </source>
</evidence>
<organism evidence="2 3">
    <name type="scientific">Gracilibacillus xinjiangensis</name>
    <dbReference type="NCBI Taxonomy" id="1193282"/>
    <lineage>
        <taxon>Bacteria</taxon>
        <taxon>Bacillati</taxon>
        <taxon>Bacillota</taxon>
        <taxon>Bacilli</taxon>
        <taxon>Bacillales</taxon>
        <taxon>Bacillaceae</taxon>
        <taxon>Gracilibacillus</taxon>
    </lineage>
</organism>
<accession>A0ABV8WYC7</accession>
<feature type="transmembrane region" description="Helical" evidence="1">
    <location>
        <begin position="67"/>
        <end position="86"/>
    </location>
</feature>
<dbReference type="RefSeq" id="WP_390252542.1">
    <property type="nucleotide sequence ID" value="NZ_JBHSDT010000008.1"/>
</dbReference>
<keyword evidence="3" id="KW-1185">Reference proteome</keyword>
<sequence length="129" mass="13719">MKTAISVLFGWIGIIVVMLAASIILALLLRFTSLGESTLELVTLLISFLALFIGGFIAGLKAKHKGIIVGAITSILFTLFVFFYRFLGVEASFTIVQFVHHAAYLLLAMIGAIIGVNVSGGEVAEQSGN</sequence>
<keyword evidence="1" id="KW-1133">Transmembrane helix</keyword>
<reference evidence="3" key="1">
    <citation type="journal article" date="2019" name="Int. J. Syst. Evol. Microbiol.">
        <title>The Global Catalogue of Microorganisms (GCM) 10K type strain sequencing project: providing services to taxonomists for standard genome sequencing and annotation.</title>
        <authorList>
            <consortium name="The Broad Institute Genomics Platform"/>
            <consortium name="The Broad Institute Genome Sequencing Center for Infectious Disease"/>
            <person name="Wu L."/>
            <person name="Ma J."/>
        </authorList>
    </citation>
    <scope>NUCLEOTIDE SEQUENCE [LARGE SCALE GENOMIC DNA]</scope>
    <source>
        <strain evidence="3">CCUG 37865</strain>
    </source>
</reference>
<dbReference type="EMBL" id="JBHSDT010000008">
    <property type="protein sequence ID" value="MFC4404003.1"/>
    <property type="molecule type" value="Genomic_DNA"/>
</dbReference>